<gene>
    <name evidence="2" type="ORF">E1263_34075</name>
</gene>
<evidence type="ECO:0000313" key="2">
    <source>
        <dbReference type="EMBL" id="TDD47664.1"/>
    </source>
</evidence>
<dbReference type="InterPro" id="IPR011990">
    <property type="entry name" value="TPR-like_helical_dom_sf"/>
</dbReference>
<reference evidence="2 3" key="1">
    <citation type="submission" date="2019-03" db="EMBL/GenBank/DDBJ databases">
        <title>Draft genome sequences of novel Actinobacteria.</title>
        <authorList>
            <person name="Sahin N."/>
            <person name="Ay H."/>
            <person name="Saygin H."/>
        </authorList>
    </citation>
    <scope>NUCLEOTIDE SEQUENCE [LARGE SCALE GENOMIC DNA]</scope>
    <source>
        <strain evidence="2 3">JCM 13523</strain>
    </source>
</reference>
<accession>A0A4R4YTB7</accession>
<dbReference type="AlphaFoldDB" id="A0A4R4YTB7"/>
<dbReference type="OrthoDB" id="5509004at2"/>
<dbReference type="InterPro" id="IPR005158">
    <property type="entry name" value="BTAD"/>
</dbReference>
<dbReference type="Pfam" id="PF03704">
    <property type="entry name" value="BTAD"/>
    <property type="match status" value="1"/>
</dbReference>
<feature type="domain" description="Bacterial transcriptional activator" evidence="1">
    <location>
        <begin position="8"/>
        <end position="81"/>
    </location>
</feature>
<dbReference type="Gene3D" id="1.25.40.10">
    <property type="entry name" value="Tetratricopeptide repeat domain"/>
    <property type="match status" value="1"/>
</dbReference>
<keyword evidence="3" id="KW-1185">Reference proteome</keyword>
<comment type="caution">
    <text evidence="2">The sequence shown here is derived from an EMBL/GenBank/DDBJ whole genome shotgun (WGS) entry which is preliminary data.</text>
</comment>
<evidence type="ECO:0000313" key="3">
    <source>
        <dbReference type="Proteomes" id="UP000295124"/>
    </source>
</evidence>
<name>A0A4R4YTB7_9ACTN</name>
<organism evidence="2 3">
    <name type="scientific">Kribbella antibiotica</name>
    <dbReference type="NCBI Taxonomy" id="190195"/>
    <lineage>
        <taxon>Bacteria</taxon>
        <taxon>Bacillati</taxon>
        <taxon>Actinomycetota</taxon>
        <taxon>Actinomycetes</taxon>
        <taxon>Propionibacteriales</taxon>
        <taxon>Kribbellaceae</taxon>
        <taxon>Kribbella</taxon>
    </lineage>
</organism>
<sequence length="83" mass="8833">MADGDLLALAEAKAIEGRVEESIDLYQQAVGQDPLLESAHRALISLHLIQGDRVAAVHQYDALTKILAEQGSVPSPQTTALLS</sequence>
<dbReference type="RefSeq" id="WP_132175007.1">
    <property type="nucleotide sequence ID" value="NZ_SMKX01000147.1"/>
</dbReference>
<protein>
    <recommendedName>
        <fullName evidence="1">Bacterial transcriptional activator domain-containing protein</fullName>
    </recommendedName>
</protein>
<dbReference type="EMBL" id="SMKX01000147">
    <property type="protein sequence ID" value="TDD47664.1"/>
    <property type="molecule type" value="Genomic_DNA"/>
</dbReference>
<dbReference type="Proteomes" id="UP000295124">
    <property type="component" value="Unassembled WGS sequence"/>
</dbReference>
<proteinExistence type="predicted"/>
<evidence type="ECO:0000259" key="1">
    <source>
        <dbReference type="Pfam" id="PF03704"/>
    </source>
</evidence>
<dbReference type="SUPFAM" id="SSF48452">
    <property type="entry name" value="TPR-like"/>
    <property type="match status" value="1"/>
</dbReference>